<feature type="transmembrane region" description="Helical" evidence="1">
    <location>
        <begin position="12"/>
        <end position="40"/>
    </location>
</feature>
<dbReference type="RefSeq" id="WP_194698129.1">
    <property type="nucleotide sequence ID" value="NZ_JADKPO010000036.1"/>
</dbReference>
<keyword evidence="1" id="KW-0472">Membrane</keyword>
<evidence type="ECO:0000313" key="4">
    <source>
        <dbReference type="Proteomes" id="UP000660668"/>
    </source>
</evidence>
<sequence length="141" mass="14646">MRTRRAAGERGAAALEFGLIFGIVFIPLVLGVISYGWYFYVAQTTGAASSHIARRLAVGDCWTGTKASDYVKAAIASRPSQTTFSKSPSSNSGAVIGTTQLTVTVTADGDLIGLFPMPNGGTITRSVTTMIEDTTDSGAAC</sequence>
<comment type="caution">
    <text evidence="3">The sequence shown here is derived from an EMBL/GenBank/DDBJ whole genome shotgun (WGS) entry which is preliminary data.</text>
</comment>
<keyword evidence="4" id="KW-1185">Reference proteome</keyword>
<evidence type="ECO:0000256" key="1">
    <source>
        <dbReference type="SAM" id="Phobius"/>
    </source>
</evidence>
<protein>
    <submittedName>
        <fullName evidence="3">Pilus assembly protein</fullName>
    </submittedName>
</protein>
<dbReference type="AlphaFoldDB" id="A0A930VQI4"/>
<dbReference type="Proteomes" id="UP000660668">
    <property type="component" value="Unassembled WGS sequence"/>
</dbReference>
<evidence type="ECO:0000313" key="3">
    <source>
        <dbReference type="EMBL" id="MBF4769981.1"/>
    </source>
</evidence>
<dbReference type="EMBL" id="JADKPO010000036">
    <property type="protein sequence ID" value="MBF4769981.1"/>
    <property type="molecule type" value="Genomic_DNA"/>
</dbReference>
<dbReference type="Pfam" id="PF07811">
    <property type="entry name" value="TadE"/>
    <property type="match status" value="1"/>
</dbReference>
<proteinExistence type="predicted"/>
<reference evidence="3" key="1">
    <citation type="submission" date="2020-11" db="EMBL/GenBank/DDBJ databases">
        <title>Nocardioides cynanchi sp. nov., isolated from soil of rhizosphere of Cynanchum wilfordii.</title>
        <authorList>
            <person name="Lee J.-S."/>
            <person name="Suh M.K."/>
            <person name="Kim J.-S."/>
        </authorList>
    </citation>
    <scope>NUCLEOTIDE SEQUENCE</scope>
    <source>
        <strain evidence="3">KCTC 19276</strain>
    </source>
</reference>
<organism evidence="3 4">
    <name type="scientific">Nocardioides agariphilus</name>
    <dbReference type="NCBI Taxonomy" id="433664"/>
    <lineage>
        <taxon>Bacteria</taxon>
        <taxon>Bacillati</taxon>
        <taxon>Actinomycetota</taxon>
        <taxon>Actinomycetes</taxon>
        <taxon>Propionibacteriales</taxon>
        <taxon>Nocardioidaceae</taxon>
        <taxon>Nocardioides</taxon>
    </lineage>
</organism>
<keyword evidence="1" id="KW-1133">Transmembrane helix</keyword>
<accession>A0A930VQI4</accession>
<evidence type="ECO:0000259" key="2">
    <source>
        <dbReference type="Pfam" id="PF07811"/>
    </source>
</evidence>
<gene>
    <name evidence="3" type="ORF">ISU10_19590</name>
</gene>
<feature type="domain" description="TadE-like" evidence="2">
    <location>
        <begin position="11"/>
        <end position="54"/>
    </location>
</feature>
<dbReference type="InterPro" id="IPR012495">
    <property type="entry name" value="TadE-like_dom"/>
</dbReference>
<name>A0A930VQI4_9ACTN</name>
<keyword evidence="1" id="KW-0812">Transmembrane</keyword>